<dbReference type="AlphaFoldDB" id="D9S3E7"/>
<dbReference type="GO" id="GO:0046872">
    <property type="term" value="F:metal ion binding"/>
    <property type="evidence" value="ECO:0007669"/>
    <property type="project" value="UniProtKB-UniRule"/>
</dbReference>
<proteinExistence type="inferred from homology"/>
<evidence type="ECO:0000256" key="3">
    <source>
        <dbReference type="ARBA" id="ARBA00022670"/>
    </source>
</evidence>
<keyword evidence="2" id="KW-0031">Aminopeptidase</keyword>
<evidence type="ECO:0000256" key="8">
    <source>
        <dbReference type="PIRSR" id="PIRSR001123-2"/>
    </source>
</evidence>
<dbReference type="Gene3D" id="3.40.630.10">
    <property type="entry name" value="Zn peptidases"/>
    <property type="match status" value="1"/>
</dbReference>
<accession>D9S3E7</accession>
<feature type="binding site" evidence="8">
    <location>
        <position position="62"/>
    </location>
    <ligand>
        <name>Zn(2+)</name>
        <dbReference type="ChEBI" id="CHEBI:29105"/>
        <label>1</label>
    </ligand>
</feature>
<gene>
    <name evidence="9" type="ordered locus">Toce_1166</name>
</gene>
<dbReference type="SUPFAM" id="SSF53187">
    <property type="entry name" value="Zn-dependent exopeptidases"/>
    <property type="match status" value="1"/>
</dbReference>
<evidence type="ECO:0000313" key="9">
    <source>
        <dbReference type="EMBL" id="ADL07924.1"/>
    </source>
</evidence>
<feature type="binding site" evidence="8">
    <location>
        <position position="217"/>
    </location>
    <ligand>
        <name>Zn(2+)</name>
        <dbReference type="ChEBI" id="CHEBI:29105"/>
        <label>1</label>
    </ligand>
</feature>
<feature type="active site" description="Proton acceptor" evidence="7">
    <location>
        <position position="194"/>
    </location>
</feature>
<evidence type="ECO:0000256" key="6">
    <source>
        <dbReference type="PIRNR" id="PIRNR001123"/>
    </source>
</evidence>
<organism evidence="9 10">
    <name type="scientific">Thermosediminibacter oceani (strain ATCC BAA-1034 / DSM 16646 / JW/IW-1228P)</name>
    <dbReference type="NCBI Taxonomy" id="555079"/>
    <lineage>
        <taxon>Bacteria</taxon>
        <taxon>Bacillati</taxon>
        <taxon>Bacillota</taxon>
        <taxon>Clostridia</taxon>
        <taxon>Thermosediminibacterales</taxon>
        <taxon>Thermosediminibacteraceae</taxon>
        <taxon>Thermosediminibacter</taxon>
    </lineage>
</organism>
<reference evidence="9 10" key="1">
    <citation type="journal article" date="2010" name="Stand. Genomic Sci.">
        <title>Complete genome sequence of Thermosediminibacter oceani type strain (JW/IW-1228P).</title>
        <authorList>
            <person name="Pitluck S."/>
            <person name="Yasawong M."/>
            <person name="Munk C."/>
            <person name="Nolan M."/>
            <person name="Lapidus A."/>
            <person name="Lucas S."/>
            <person name="Glavina Del Rio T."/>
            <person name="Tice H."/>
            <person name="Cheng J.F."/>
            <person name="Bruce D."/>
            <person name="Detter C."/>
            <person name="Tapia R."/>
            <person name="Han C."/>
            <person name="Goodwin L."/>
            <person name="Liolios K."/>
            <person name="Ivanova N."/>
            <person name="Mavromatis K."/>
            <person name="Mikhailova N."/>
            <person name="Pati A."/>
            <person name="Chen A."/>
            <person name="Palaniappan K."/>
            <person name="Land M."/>
            <person name="Hauser L."/>
            <person name="Chang Y.J."/>
            <person name="Jeffries C.D."/>
            <person name="Rohde M."/>
            <person name="Spring S."/>
            <person name="Sikorski J."/>
            <person name="Goker M."/>
            <person name="Woyke T."/>
            <person name="Bristow J."/>
            <person name="Eisen J.A."/>
            <person name="Markowitz V."/>
            <person name="Hugenholtz P."/>
            <person name="Kyrpides N.C."/>
            <person name="Klenk H.P."/>
        </authorList>
    </citation>
    <scope>NUCLEOTIDE SEQUENCE [LARGE SCALE GENOMIC DNA]</scope>
    <source>
        <strain evidence="10">ATCC BAA-1034 / DSM 16646 / JW/IW-1228P</strain>
    </source>
</reference>
<keyword evidence="10" id="KW-1185">Reference proteome</keyword>
<evidence type="ECO:0000256" key="5">
    <source>
        <dbReference type="ARBA" id="ARBA00022801"/>
    </source>
</evidence>
<dbReference type="CDD" id="cd05656">
    <property type="entry name" value="M42_Frv"/>
    <property type="match status" value="1"/>
</dbReference>
<sequence>MKMKELIKKLTETYGPSGEESKIREVIIDEIKDYVDEIRVDVLGNIIARKAGTGEKMMLAAHMDEIGVIITNIDDKGFLRFSNIGGVSPFTLIGERVIFENGTVGVFGMEKLDSIKDLKFNKMFIDIGARSKEEALKKVRLGDKAVYYRSCDIIGDCVTAKALDDRAGCAVLIRALQNLKNPKFDTYFVFTVQEEVGLRGARTSAYGIEPDLAIAVDVTSTGDTPEAEKMAVELGKGPAVKIMDRSVICHPKIKEMLIETAEKNNIPYQLEVLEWGGTDTGAIHLTKAGVPSGCLSIPTRYIHTPSEVASIDDIEKATELLLRVLEK</sequence>
<dbReference type="Pfam" id="PF05343">
    <property type="entry name" value="Peptidase_M42"/>
    <property type="match status" value="1"/>
</dbReference>
<dbReference type="InterPro" id="IPR051464">
    <property type="entry name" value="Peptidase_M42_aminopept"/>
</dbReference>
<dbReference type="HOGENOM" id="CLU_047249_1_0_9"/>
<dbReference type="eggNOG" id="COG1363">
    <property type="taxonomic scope" value="Bacteria"/>
</dbReference>
<dbReference type="KEGG" id="toc:Toce_1166"/>
<evidence type="ECO:0000256" key="4">
    <source>
        <dbReference type="ARBA" id="ARBA00022723"/>
    </source>
</evidence>
<feature type="binding site" evidence="8">
    <location>
        <position position="195"/>
    </location>
    <ligand>
        <name>Zn(2+)</name>
        <dbReference type="ChEBI" id="CHEBI:29105"/>
        <label>2</label>
    </ligand>
</feature>
<dbReference type="STRING" id="555079.Toce_1166"/>
<feature type="binding site" evidence="8">
    <location>
        <position position="164"/>
    </location>
    <ligand>
        <name>Zn(2+)</name>
        <dbReference type="ChEBI" id="CHEBI:29105"/>
        <label>1</label>
    </ligand>
</feature>
<keyword evidence="9" id="KW-0326">Glycosidase</keyword>
<protein>
    <submittedName>
        <fullName evidence="9">Cellulase</fullName>
        <ecNumber evidence="9">3.2.1.4</ecNumber>
    </submittedName>
</protein>
<dbReference type="Gene3D" id="2.40.30.40">
    <property type="entry name" value="Peptidase M42, domain 2"/>
    <property type="match status" value="1"/>
</dbReference>
<feature type="binding site" evidence="8">
    <location>
        <position position="303"/>
    </location>
    <ligand>
        <name>Zn(2+)</name>
        <dbReference type="ChEBI" id="CHEBI:29105"/>
        <label>2</label>
    </ligand>
</feature>
<dbReference type="PANTHER" id="PTHR32481">
    <property type="entry name" value="AMINOPEPTIDASE"/>
    <property type="match status" value="1"/>
</dbReference>
<dbReference type="PIRSF" id="PIRSF001123">
    <property type="entry name" value="PepA_GA"/>
    <property type="match status" value="1"/>
</dbReference>
<dbReference type="GO" id="GO:0006508">
    <property type="term" value="P:proteolysis"/>
    <property type="evidence" value="ECO:0007669"/>
    <property type="project" value="UniProtKB-KW"/>
</dbReference>
<dbReference type="InterPro" id="IPR008007">
    <property type="entry name" value="Peptidase_M42"/>
</dbReference>
<evidence type="ECO:0000256" key="1">
    <source>
        <dbReference type="ARBA" id="ARBA00006272"/>
    </source>
</evidence>
<evidence type="ECO:0000256" key="7">
    <source>
        <dbReference type="PIRSR" id="PIRSR001123-1"/>
    </source>
</evidence>
<comment type="cofactor">
    <cofactor evidence="8">
        <name>a divalent metal cation</name>
        <dbReference type="ChEBI" id="CHEBI:60240"/>
    </cofactor>
    <text evidence="8">Binds 2 divalent metal cations per subunit.</text>
</comment>
<evidence type="ECO:0000313" key="10">
    <source>
        <dbReference type="Proteomes" id="UP000000272"/>
    </source>
</evidence>
<feature type="binding site" evidence="8">
    <location>
        <position position="164"/>
    </location>
    <ligand>
        <name>Zn(2+)</name>
        <dbReference type="ChEBI" id="CHEBI:29105"/>
        <label>2</label>
    </ligand>
</feature>
<dbReference type="InterPro" id="IPR023367">
    <property type="entry name" value="Peptidase_M42_dom2"/>
</dbReference>
<dbReference type="SUPFAM" id="SSF101821">
    <property type="entry name" value="Aminopeptidase/glucanase lid domain"/>
    <property type="match status" value="1"/>
</dbReference>
<name>D9S3E7_THEOJ</name>
<dbReference type="EC" id="3.2.1.4" evidence="9"/>
<evidence type="ECO:0000256" key="2">
    <source>
        <dbReference type="ARBA" id="ARBA00022438"/>
    </source>
</evidence>
<dbReference type="GO" id="GO:0008810">
    <property type="term" value="F:cellulase activity"/>
    <property type="evidence" value="ECO:0007669"/>
    <property type="project" value="UniProtKB-EC"/>
</dbReference>
<comment type="similarity">
    <text evidence="1 6">Belongs to the peptidase M42 family.</text>
</comment>
<dbReference type="GO" id="GO:0004177">
    <property type="term" value="F:aminopeptidase activity"/>
    <property type="evidence" value="ECO:0007669"/>
    <property type="project" value="UniProtKB-UniRule"/>
</dbReference>
<keyword evidence="3" id="KW-0645">Protease</keyword>
<dbReference type="MEROPS" id="M42.010"/>
<dbReference type="PANTHER" id="PTHR32481:SF9">
    <property type="entry name" value="ENDOGLUCANASE"/>
    <property type="match status" value="1"/>
</dbReference>
<keyword evidence="5 9" id="KW-0378">Hydrolase</keyword>
<dbReference type="Proteomes" id="UP000000272">
    <property type="component" value="Chromosome"/>
</dbReference>
<keyword evidence="4 8" id="KW-0479">Metal-binding</keyword>
<dbReference type="EMBL" id="CP002131">
    <property type="protein sequence ID" value="ADL07924.1"/>
    <property type="molecule type" value="Genomic_DNA"/>
</dbReference>